<organism evidence="1 2">
    <name type="scientific">Cystobacter fuscus (strain ATCC 25194 / DSM 2262 / NBRC 100088 / M29)</name>
    <dbReference type="NCBI Taxonomy" id="1242864"/>
    <lineage>
        <taxon>Bacteria</taxon>
        <taxon>Pseudomonadati</taxon>
        <taxon>Myxococcota</taxon>
        <taxon>Myxococcia</taxon>
        <taxon>Myxococcales</taxon>
        <taxon>Cystobacterineae</taxon>
        <taxon>Archangiaceae</taxon>
        <taxon>Cystobacter</taxon>
    </lineage>
</organism>
<proteinExistence type="predicted"/>
<name>S9R0L3_CYSF2</name>
<keyword evidence="2" id="KW-1185">Reference proteome</keyword>
<dbReference type="EMBL" id="ANAH02000007">
    <property type="protein sequence ID" value="EPX62453.1"/>
    <property type="molecule type" value="Genomic_DNA"/>
</dbReference>
<evidence type="ECO:0000313" key="2">
    <source>
        <dbReference type="Proteomes" id="UP000011682"/>
    </source>
</evidence>
<reference evidence="1" key="1">
    <citation type="submission" date="2013-05" db="EMBL/GenBank/DDBJ databases">
        <title>Genome assembly of Cystobacter fuscus DSM 2262.</title>
        <authorList>
            <person name="Sharma G."/>
            <person name="Khatri I."/>
            <person name="Kaur C."/>
            <person name="Mayilraj S."/>
            <person name="Subramanian S."/>
        </authorList>
    </citation>
    <scope>NUCLEOTIDE SEQUENCE [LARGE SCALE GENOMIC DNA]</scope>
    <source>
        <strain evidence="1">DSM 2262</strain>
    </source>
</reference>
<protein>
    <submittedName>
        <fullName evidence="1">Uncharacterized protein</fullName>
    </submittedName>
</protein>
<sequence>MLPELLRLGLGEVPHEVARARPGPSHERFSYPGVPIVELRRARQWTPERGGLCGVQANAHTVTTYQALDLHMARYLGAPQLSTWVTFAKYAAREAGSWIRLLETMLSLGHLGLGAGTYARRLRLSRSLLTLAHQDGLLPALTSVVLGLLEGDRTRTSPLAETHRLASLLSERRQMAWAMRHGLVEGNTEMYHRVGFAFDVFLRAESAGSDGRVALQEVITSGALEDPQGYLQAGFTLYREAHLLGLLARAPRLPRDRQWVLESCRRHLVHEGNLLIALQEQALVLQRPSIFAHPVLHALLGSVRPGHLRMTTTALPGGRGHEGFPLLPEGGNWADFEARMGVRDVTHAPDRPASAYPIIFPGTPPSEARYYVVDTNRRGTIVDLLMRYLAGPAGEQLQRGCPRDIHPL</sequence>
<dbReference type="AlphaFoldDB" id="S9R0L3"/>
<dbReference type="Proteomes" id="UP000011682">
    <property type="component" value="Unassembled WGS sequence"/>
</dbReference>
<gene>
    <name evidence="1" type="ORF">D187_008641</name>
</gene>
<evidence type="ECO:0000313" key="1">
    <source>
        <dbReference type="EMBL" id="EPX62453.1"/>
    </source>
</evidence>
<accession>S9R0L3</accession>
<comment type="caution">
    <text evidence="1">The sequence shown here is derived from an EMBL/GenBank/DDBJ whole genome shotgun (WGS) entry which is preliminary data.</text>
</comment>